<feature type="chain" id="PRO_5021432786" evidence="5">
    <location>
        <begin position="30"/>
        <end position="2836"/>
    </location>
</feature>
<dbReference type="OrthoDB" id="218680at2"/>
<evidence type="ECO:0000313" key="7">
    <source>
        <dbReference type="EMBL" id="TFZ03339.1"/>
    </source>
</evidence>
<feature type="region of interest" description="Disordered" evidence="4">
    <location>
        <begin position="2772"/>
        <end position="2794"/>
    </location>
</feature>
<name>A0A4Z0BZF1_9BURK</name>
<evidence type="ECO:0000256" key="3">
    <source>
        <dbReference type="ARBA" id="ARBA00022729"/>
    </source>
</evidence>
<proteinExistence type="predicted"/>
<keyword evidence="8" id="KW-1185">Reference proteome</keyword>
<dbReference type="Pfam" id="PF05860">
    <property type="entry name" value="TPS"/>
    <property type="match status" value="1"/>
</dbReference>
<evidence type="ECO:0000256" key="5">
    <source>
        <dbReference type="SAM" id="SignalP"/>
    </source>
</evidence>
<dbReference type="PANTHER" id="PTHR12338">
    <property type="entry name" value="AUTOTRANSPORTER"/>
    <property type="match status" value="1"/>
</dbReference>
<sequence>MRKPGIIRRPRLSALAIAVQAAMGLPAWALPQGAQVVSGQVAISQGAPGTLQVTAGNGAIINWQSFSLGAGELARFVQPSAQSAVLNRVTGAQASELLGQLQANGRVFLINPNGIVVGSGARIDTNSFVASTLDIADADFLAGRMRFMATGSAGGIRNEGLITAGPGGKVALIAPDIVNSGIIQAPGGEILLAAGRSIEIASTDQAGVRFEVQAPTDSVLNLGKLLADNGAVRAFAATLRNAGEIRADRLVQGADGRIELVASGELQLMAGGVVSASGGTGGQVRVQSLGGTTRVGGTVAATGDAGTGGSVQVLGERVALDASALVDASGAAGGGQVLVGGDYQGANAQVQNASRVSVAAGARLRADATAQGDGGRVIVWADENTRFGGAISARGGALGGNGGFAEVSGKQNLSFTGSADLNAPRGALGTLLLDPMDIVVAIGSGILPTVTDEFADFADNVVTIDPTRLAALGANVTLQASRHVFIKDRIALTAAGAGITVLAGGAAADAGGIYLEEGITTAGGGVNLSAQGIHGTGDISTSGGNVSITATGTLAYAGAIRSGGGAVSLVSTGGSVNYADVDAGAGRIDASGRLGVSGGTYRSSGTVAMTAAEGGITPSAVTASVVDLQARDGVGASINASERVNASSAQSSVLLYALDASVLRLGTVSGSRVDLYAPDGVAQAAGGSVTTSSLSIDSANGSGSIGTAAAPLVLLSRMVGDAPSPVSLSMENLGASAHVRLGESSKLYSLKLDGTVAALGASTLSGGTNIAGWSFGSANGSLTVSGATMLNFGGNFELRVRDGGVNLPSLNLQEGGAIIQAAGPVTLGTVVTGRASTGSLDPTLSVSTGLCTLWYQACGTSNSIAFQSIDAGTAGHVSLATNDNGSITGGSILARSLSVDAGGLYATGYSYSVGNLYKATDNLIDIESVSTTGAATINNLGSGNIVLRSLSAGGQVQVRAGQSPYWVTASSQERTSNSISIANVDAAARTGGFSVTNNGTGGLSVTGGAWRSGSISLFANDGSIEALGRLESHTSATLSATQGAVSAGTVVARGAVSLNGTGGVIFDSLQSTQSNVILQSQQGSISARGDAGIEVRAWTDVTIDAAGAIGDSALANPLDIRSDLSRSVTLRAGSDIGAQARAVRVDTSGTIDVTSTAGEFHVAALDLVGSAGERTVSTIRLSASAAGVGAGDSASFTSAGLDITATSNGTSLELGAIATAQTLQGLRFDGREGALSFGNVALTGTGSRTLELAGEGGLVQAPGGNILAGNISLAGGAGVSVGNVASTATALQTGVGIVSSGTVATGDLSGRQVVVTGADLSLGTVSSTGTYRTYWGGSEGITLTATSGNLSTAGAVTSATSASLTATGAVSIAAGIGAVTGGNNSSYWEGTDTVAIGGASLAAGNVAAHAVDLDVQGLATVRDVASTGSLSFDGGDLSARQLSGGAIRFTGNDLLVERGISGGSIEFTGHAIVAATAQATGDLRITADGAFDAGAMAMTANRAFISAGGDLTIGSQAPLAANEVTLTTSAGSGGLIDAQLDRRDINTTRYATSRLTLNADSRFNVDAANTQLTDLDITARFAAATNGGDSRVRTFSQGLLDFSATTQEFTMSSVEVQRITASSLFGGLSLDPLRNWNITYRDVAAAAVPGDIYVNVDHDMAGSVAMSFASDTALTVGSSLGLLGQPGTQGYETGGTITLQDVRTYGGALTARSRAGDISLGSVDTRGSIAGGNVTLTSDQGNIVQQAFGSGITVGLTDGEVSTGVGGIVTLNAVAGSIHGTPGIAALIGGGAPLNVTNALTLNLNARNDIDVRADGASLAALDIRTSVGGTGSVSVWNGVSGSALGALSVVRDTGAGALRLSGVTTNTQAAALSLTATDGGIQVDSDLTGLSSLALAAGDGDLTIAASAGPRVVAASGSVALSASGNLSLSSGGVGDTLQLTSGGQLQLSAGGNLSILAGDASVLVSGGNVGGYFQSITAGGDLTVRGGTGTGASAHVLTGSGGSQQLTAGGAITIAGGSGLGSAALVESSFTDQSVQASSLRIEGGSGVNASASLRHVPGGGGTQTLTLSGDLVVQGGNAVNQGSGASAQLLGQTQNLANIGGGVLVAGGSAQDNTAAITALGSQSLGQYWGNETDYIRVQGGTGQGAFARIAATGSQTLHAGHDAANPAAVGDIEVLGGSGLNARAELTAGGSQTIGSTSTYCSWSSCYRPTRDIKVAAGMGEGAAAVISANGTQNVLASRTIKLIGGQGKNATAEVTTTGAQAIGSAGTNYADATDNVLLQGGTGDGASASLNAGASQTVHAGYAIALAGGTGTDADALIASAASGQSIGHLASGYSGSYGYAYDNTDLITVTGGSTGSAARITSGAGQSVQSSDQITLQGGTGAGSQAQIVASGNQTVTAWGDLRIAGGTDSGTGMDATGIVLLAAGDQSVDAGGSLFLSGGAGATDVGIRHLGTSGAQTVQATSGIALSAALASSGVVGIDSSAGAQTVSTGGVLSLDNQGAAAVRVLASGGQQTVEAQSMSIALAGTQANAFAGLRTAAGFDQEVTLAGDGLTAGTASLTVRNTSTGANAVAGIQSGGALSLRVTDDNYDTAGAVQVGHTADTGRSEISAATDLDLVAGSLTLQGGATATAVAALNAPGTMNVSSLYGGVQLLGGAAGAAGIDPLLLSVVSNGSVLLQGGGSAAATSTIQAGTFNLAATAGDLSLVNSIGGATINATTFSFTGPNALNLNGGTITVSNTGAISIDGVCVNCDTNLIGTFSIRSYVAPPPPPPGPGTAPGTGSGSGPAADYVTQVANNVAMLTDAWGNSFELVLLEDGTVNWRPTRRNQCL</sequence>
<evidence type="ECO:0000259" key="6">
    <source>
        <dbReference type="SMART" id="SM00912"/>
    </source>
</evidence>
<reference evidence="7 8" key="1">
    <citation type="submission" date="2019-03" db="EMBL/GenBank/DDBJ databases">
        <title>Ramlibacter rhizophilus CCTCC AB2015357, whole genome shotgun sequence.</title>
        <authorList>
            <person name="Zhang X."/>
            <person name="Feng G."/>
            <person name="Zhu H."/>
        </authorList>
    </citation>
    <scope>NUCLEOTIDE SEQUENCE [LARGE SCALE GENOMIC DNA]</scope>
    <source>
        <strain evidence="7 8">CCTCC AB2015357</strain>
    </source>
</reference>
<feature type="domain" description="Filamentous haemagglutinin FhaB/tRNA nuclease CdiA-like TPS" evidence="6">
    <location>
        <begin position="27"/>
        <end position="139"/>
    </location>
</feature>
<evidence type="ECO:0000256" key="2">
    <source>
        <dbReference type="ARBA" id="ARBA00022525"/>
    </source>
</evidence>
<dbReference type="GO" id="GO:0005576">
    <property type="term" value="C:extracellular region"/>
    <property type="evidence" value="ECO:0007669"/>
    <property type="project" value="UniProtKB-SubCell"/>
</dbReference>
<dbReference type="NCBIfam" id="TIGR01901">
    <property type="entry name" value="adhes_NPXG"/>
    <property type="match status" value="1"/>
</dbReference>
<comment type="caution">
    <text evidence="7">The sequence shown here is derived from an EMBL/GenBank/DDBJ whole genome shotgun (WGS) entry which is preliminary data.</text>
</comment>
<comment type="subcellular location">
    <subcellularLocation>
        <location evidence="1">Secreted</location>
    </subcellularLocation>
</comment>
<dbReference type="EMBL" id="SMLL01000002">
    <property type="protein sequence ID" value="TFZ03339.1"/>
    <property type="molecule type" value="Genomic_DNA"/>
</dbReference>
<dbReference type="InterPro" id="IPR050909">
    <property type="entry name" value="Bact_Autotransporter_VF"/>
</dbReference>
<feature type="signal peptide" evidence="5">
    <location>
        <begin position="1"/>
        <end position="29"/>
    </location>
</feature>
<organism evidence="7 8">
    <name type="scientific">Ramlibacter rhizophilus</name>
    <dbReference type="NCBI Taxonomy" id="1781167"/>
    <lineage>
        <taxon>Bacteria</taxon>
        <taxon>Pseudomonadati</taxon>
        <taxon>Pseudomonadota</taxon>
        <taxon>Betaproteobacteria</taxon>
        <taxon>Burkholderiales</taxon>
        <taxon>Comamonadaceae</taxon>
        <taxon>Ramlibacter</taxon>
    </lineage>
</organism>
<dbReference type="RefSeq" id="WP_135284138.1">
    <property type="nucleotide sequence ID" value="NZ_SMLL01000002.1"/>
</dbReference>
<feature type="compositionally biased region" description="Pro residues" evidence="4">
    <location>
        <begin position="2772"/>
        <end position="2781"/>
    </location>
</feature>
<dbReference type="InterPro" id="IPR011050">
    <property type="entry name" value="Pectin_lyase_fold/virulence"/>
</dbReference>
<dbReference type="SMART" id="SM00912">
    <property type="entry name" value="Haemagg_act"/>
    <property type="match status" value="1"/>
</dbReference>
<dbReference type="InterPro" id="IPR008638">
    <property type="entry name" value="FhaB/CdiA-like_TPS"/>
</dbReference>
<dbReference type="PANTHER" id="PTHR12338:SF8">
    <property type="entry name" value="HEME_HEMOPEXIN-BINDING PROTEIN"/>
    <property type="match status" value="1"/>
</dbReference>
<gene>
    <name evidence="7" type="ORF">EZ242_05500</name>
</gene>
<dbReference type="InterPro" id="IPR012334">
    <property type="entry name" value="Pectin_lyas_fold"/>
</dbReference>
<dbReference type="Proteomes" id="UP000297564">
    <property type="component" value="Unassembled WGS sequence"/>
</dbReference>
<evidence type="ECO:0000313" key="8">
    <source>
        <dbReference type="Proteomes" id="UP000297564"/>
    </source>
</evidence>
<protein>
    <submittedName>
        <fullName evidence="7">Filamentous hemagglutinin N-terminal domain-containing protein</fullName>
    </submittedName>
</protein>
<accession>A0A4Z0BZF1</accession>
<keyword evidence="2" id="KW-0964">Secreted</keyword>
<evidence type="ECO:0000256" key="1">
    <source>
        <dbReference type="ARBA" id="ARBA00004613"/>
    </source>
</evidence>
<dbReference type="Gene3D" id="2.160.20.10">
    <property type="entry name" value="Single-stranded right-handed beta-helix, Pectin lyase-like"/>
    <property type="match status" value="1"/>
</dbReference>
<dbReference type="SUPFAM" id="SSF51126">
    <property type="entry name" value="Pectin lyase-like"/>
    <property type="match status" value="1"/>
</dbReference>
<evidence type="ECO:0000256" key="4">
    <source>
        <dbReference type="SAM" id="MobiDB-lite"/>
    </source>
</evidence>
<keyword evidence="3 5" id="KW-0732">Signal</keyword>